<organism evidence="12 13">
    <name type="scientific">Lactuca saligna</name>
    <name type="common">Willowleaf lettuce</name>
    <dbReference type="NCBI Taxonomy" id="75948"/>
    <lineage>
        <taxon>Eukaryota</taxon>
        <taxon>Viridiplantae</taxon>
        <taxon>Streptophyta</taxon>
        <taxon>Embryophyta</taxon>
        <taxon>Tracheophyta</taxon>
        <taxon>Spermatophyta</taxon>
        <taxon>Magnoliopsida</taxon>
        <taxon>eudicotyledons</taxon>
        <taxon>Gunneridae</taxon>
        <taxon>Pentapetalae</taxon>
        <taxon>asterids</taxon>
        <taxon>campanulids</taxon>
        <taxon>Asterales</taxon>
        <taxon>Asteraceae</taxon>
        <taxon>Cichorioideae</taxon>
        <taxon>Cichorieae</taxon>
        <taxon>Lactucinae</taxon>
        <taxon>Lactuca</taxon>
    </lineage>
</organism>
<dbReference type="GO" id="GO:0017056">
    <property type="term" value="F:structural constituent of nuclear pore"/>
    <property type="evidence" value="ECO:0007669"/>
    <property type="project" value="InterPro"/>
</dbReference>
<comment type="subunit">
    <text evidence="9">Part of the nuclear pore complex (NPC). The NPC has an eight-fold symmetrical structure comprising a central transport channel and two rings, the cytoplasmic and nuclear rings, to which eight filaments are attached. The cytoplasmic filaments have loose ends, while the nuclear filaments are joined in a distal ring, forming a nuclear basket. NPCs are highly dynamic in configuration and composition, and can be devided in 3 subcomplexes, the NUP62 subcomplex, the NUP107-160 subcomplex and the NUP93 subcomplex, containing approximately 30 different nucleoporin proteins.</text>
</comment>
<dbReference type="GO" id="GO:0006606">
    <property type="term" value="P:protein import into nucleus"/>
    <property type="evidence" value="ECO:0007669"/>
    <property type="project" value="TreeGrafter"/>
</dbReference>
<reference evidence="12" key="1">
    <citation type="submission" date="2023-04" db="EMBL/GenBank/DDBJ databases">
        <authorList>
            <person name="Vijverberg K."/>
            <person name="Xiong W."/>
            <person name="Schranz E."/>
        </authorList>
    </citation>
    <scope>NUCLEOTIDE SEQUENCE</scope>
</reference>
<dbReference type="GO" id="GO:0034398">
    <property type="term" value="P:telomere tethering at nuclear periphery"/>
    <property type="evidence" value="ECO:0007669"/>
    <property type="project" value="TreeGrafter"/>
</dbReference>
<dbReference type="GO" id="GO:0008139">
    <property type="term" value="F:nuclear localization sequence binding"/>
    <property type="evidence" value="ECO:0007669"/>
    <property type="project" value="TreeGrafter"/>
</dbReference>
<accession>A0AA36A4V3</accession>
<dbReference type="InterPro" id="IPR037665">
    <property type="entry name" value="Nucleoporin_S59-like"/>
</dbReference>
<evidence type="ECO:0000256" key="8">
    <source>
        <dbReference type="ARBA" id="ARBA00023242"/>
    </source>
</evidence>
<evidence type="ECO:0000256" key="4">
    <source>
        <dbReference type="ARBA" id="ARBA00022816"/>
    </source>
</evidence>
<dbReference type="PANTHER" id="PTHR23198">
    <property type="entry name" value="NUCLEOPORIN"/>
    <property type="match status" value="1"/>
</dbReference>
<keyword evidence="8" id="KW-0539">Nucleus</keyword>
<dbReference type="Gene3D" id="3.30.1610.10">
    <property type="entry name" value="Peptidase S59, nucleoporin"/>
    <property type="match status" value="1"/>
</dbReference>
<gene>
    <name evidence="12" type="ORF">LSALG_LOCUS41695</name>
</gene>
<evidence type="ECO:0000259" key="11">
    <source>
        <dbReference type="PROSITE" id="PS51434"/>
    </source>
</evidence>
<dbReference type="AlphaFoldDB" id="A0AA36A4V3"/>
<protein>
    <recommendedName>
        <fullName evidence="11">Peptidase S59 domain-containing protein</fullName>
    </recommendedName>
</protein>
<evidence type="ECO:0000256" key="6">
    <source>
        <dbReference type="ARBA" id="ARBA00023010"/>
    </source>
</evidence>
<evidence type="ECO:0000256" key="2">
    <source>
        <dbReference type="ARBA" id="ARBA00008926"/>
    </source>
</evidence>
<name>A0AA36A4V3_LACSI</name>
<dbReference type="PROSITE" id="PS51434">
    <property type="entry name" value="NUP_C"/>
    <property type="match status" value="1"/>
</dbReference>
<dbReference type="FunFam" id="3.30.1610.10:FF:000002">
    <property type="entry name" value="nuclear pore complex protein NUP98A"/>
    <property type="match status" value="1"/>
</dbReference>
<feature type="domain" description="Peptidase S59" evidence="11">
    <location>
        <begin position="614"/>
        <end position="756"/>
    </location>
</feature>
<keyword evidence="4" id="KW-0509">mRNA transport</keyword>
<dbReference type="Pfam" id="PF04096">
    <property type="entry name" value="Nucleoporin2"/>
    <property type="match status" value="1"/>
</dbReference>
<keyword evidence="3" id="KW-0813">Transport</keyword>
<evidence type="ECO:0000256" key="10">
    <source>
        <dbReference type="SAM" id="MobiDB-lite"/>
    </source>
</evidence>
<proteinExistence type="inferred from homology"/>
<dbReference type="EMBL" id="OX465085">
    <property type="protein sequence ID" value="CAI9303247.1"/>
    <property type="molecule type" value="Genomic_DNA"/>
</dbReference>
<keyword evidence="6" id="KW-0811">Translocation</keyword>
<feature type="region of interest" description="Disordered" evidence="10">
    <location>
        <begin position="121"/>
        <end position="142"/>
    </location>
</feature>
<evidence type="ECO:0000313" key="12">
    <source>
        <dbReference type="EMBL" id="CAI9303247.1"/>
    </source>
</evidence>
<dbReference type="PANTHER" id="PTHR23198:SF6">
    <property type="entry name" value="NUCLEAR PORE COMPLEX PROTEIN NUP98-NUP96"/>
    <property type="match status" value="1"/>
</dbReference>
<dbReference type="InterPro" id="IPR007230">
    <property type="entry name" value="Nup98_auto-Pept-S59_dom"/>
</dbReference>
<dbReference type="InterPro" id="IPR036903">
    <property type="entry name" value="Nup98_auto-Pept-S59_dom_sf"/>
</dbReference>
<dbReference type="GO" id="GO:0006405">
    <property type="term" value="P:RNA export from nucleus"/>
    <property type="evidence" value="ECO:0007669"/>
    <property type="project" value="TreeGrafter"/>
</dbReference>
<dbReference type="GO" id="GO:0003723">
    <property type="term" value="F:RNA binding"/>
    <property type="evidence" value="ECO:0007669"/>
    <property type="project" value="TreeGrafter"/>
</dbReference>
<evidence type="ECO:0000313" key="13">
    <source>
        <dbReference type="Proteomes" id="UP001177003"/>
    </source>
</evidence>
<dbReference type="GO" id="GO:0051028">
    <property type="term" value="P:mRNA transport"/>
    <property type="evidence" value="ECO:0007669"/>
    <property type="project" value="UniProtKB-KW"/>
</dbReference>
<evidence type="ECO:0000256" key="1">
    <source>
        <dbReference type="ARBA" id="ARBA00004567"/>
    </source>
</evidence>
<evidence type="ECO:0000256" key="3">
    <source>
        <dbReference type="ARBA" id="ARBA00022448"/>
    </source>
</evidence>
<comment type="subcellular location">
    <subcellularLocation>
        <location evidence="1">Nucleus</location>
        <location evidence="1">Nuclear pore complex</location>
    </subcellularLocation>
</comment>
<dbReference type="GO" id="GO:0000973">
    <property type="term" value="P:post-transcriptional tethering of RNA polymerase II gene DNA at nuclear periphery"/>
    <property type="evidence" value="ECO:0007669"/>
    <property type="project" value="TreeGrafter"/>
</dbReference>
<evidence type="ECO:0000256" key="5">
    <source>
        <dbReference type="ARBA" id="ARBA00022927"/>
    </source>
</evidence>
<dbReference type="GO" id="GO:0044614">
    <property type="term" value="C:nuclear pore cytoplasmic filaments"/>
    <property type="evidence" value="ECO:0007669"/>
    <property type="project" value="TreeGrafter"/>
</dbReference>
<dbReference type="SUPFAM" id="SSF82215">
    <property type="entry name" value="C-terminal autoproteolytic domain of nucleoporin nup98"/>
    <property type="match status" value="1"/>
</dbReference>
<keyword evidence="7" id="KW-0906">Nuclear pore complex</keyword>
<dbReference type="Proteomes" id="UP001177003">
    <property type="component" value="Chromosome 9"/>
</dbReference>
<evidence type="ECO:0000256" key="9">
    <source>
        <dbReference type="ARBA" id="ARBA00065263"/>
    </source>
</evidence>
<keyword evidence="13" id="KW-1185">Reference proteome</keyword>
<dbReference type="GO" id="GO:0048573">
    <property type="term" value="P:photoperiodism, flowering"/>
    <property type="evidence" value="ECO:0007669"/>
    <property type="project" value="UniProtKB-ARBA"/>
</dbReference>
<dbReference type="Gene3D" id="1.10.10.2360">
    <property type="match status" value="1"/>
</dbReference>
<evidence type="ECO:0000256" key="7">
    <source>
        <dbReference type="ARBA" id="ARBA00023132"/>
    </source>
</evidence>
<sequence length="756" mass="83544">MEATRSLTRKYYVYKHSYHLSTSFEKSRTSKRYLIQSRFDSDHDSKMFTSPAYSHSSSGTFGFPLVFGEGNQKVDATGMSNYGGTSTWTYAQTSSPSSSTTIFGSSSPYSFGSSSSSGANATRSTFDLQKSPFGGQDRGSKIANYKTTPETEYNPEKLVSISAMPVYKSKSHEELRWEDYKFTEKGGFGPSSTAIKSTSSTLSPFTSSSFTNFSTNSWGTTSVSSTPITPNPFSKTINSVATETPTWSWKFPGPTSTPHPLHFSSSTNNSLSSFTSAPLNSFNPFLPKTNLTSPASFTSTFAPLNQNPFTSLPTQMSSSSFSTPTFASFIKPSSSSGFFPTPLVTSPANSMSSGLCSTFNQPTTLFQSSSNTSASWSHEPLNQNLLKNHFTSQPTQTCSTSAAFTHGVVTMRSSLDDFWSTSIGGPSISMVTTPATSVSVSPFNQPTTFFKPCAPSTQNYNSESTTGIIGQITRKDQNPFGTLPPISHLSFECSQSIQYGISSIPVKDKPAMVKYPLLTTRHLYRRNKLPVQKYDPKLNSLKMPFFSDTKVAAFFPRENPRELVIKGNMHKQKLSGNTCENEKEDIKVYDSSNDQTKAKNKFPSVLDVPLKLQLPDYYTKPQISELESKERVEPGFCSHVNDFVIGRHGYGSIKFLGETDVRRLNLESCVQFNNREVIVYMDDTNKPPVGQGLNKPAEITLVNIKCIDKRSGVEYKDGLKIDKYIEMLKKKVVAQGGEFISYDLVEGEWKFRVQHF</sequence>
<comment type="similarity">
    <text evidence="2">Belongs to the nucleoporin GLFG family.</text>
</comment>
<keyword evidence="5" id="KW-0653">Protein transport</keyword>